<name>A0A2C9EK38_PSEPH</name>
<evidence type="ECO:0000259" key="2">
    <source>
        <dbReference type="Pfam" id="PF05116"/>
    </source>
</evidence>
<dbReference type="GO" id="GO:0005829">
    <property type="term" value="C:cytosol"/>
    <property type="evidence" value="ECO:0007669"/>
    <property type="project" value="TreeGrafter"/>
</dbReference>
<accession>A0A2C9EK38</accession>
<dbReference type="KEGG" id="pprc:PFLCHA0_c22490"/>
<dbReference type="Gene3D" id="3.40.50.1000">
    <property type="entry name" value="HAD superfamily/HAD-like"/>
    <property type="match status" value="1"/>
</dbReference>
<dbReference type="RefSeq" id="WP_015634988.1">
    <property type="nucleotide sequence ID" value="NC_021237.1"/>
</dbReference>
<dbReference type="InterPro" id="IPR006379">
    <property type="entry name" value="HAD-SF_hydro_IIB"/>
</dbReference>
<protein>
    <submittedName>
        <fullName evidence="3">NTD biosynthesis operon putative hydrolase NtdB</fullName>
        <ecNumber evidence="3">3.-.-.-</ecNumber>
    </submittedName>
</protein>
<evidence type="ECO:0000313" key="4">
    <source>
        <dbReference type="Proteomes" id="UP000013940"/>
    </source>
</evidence>
<sequence length="261" mass="29385">MTSKDTWLIVSDFDETFMPVLSSREADAGIDELESCLNQLKRKHHLLFGWATGNSQAVVLDKMKRYPEFPWDFALTSLGTELYWNHPDRVLEDEGWPLQGAGTFPERVIRLSTLFEQEGIELTLQSETFQQKRIRGYYLKADGNEAIAIEQIHRLCLQVGLEASITYASAAAGDPENVYDVAIMHPGCGKKQGVDFIVKKHEISPARVISFGDSCNDIEMLKACSHGYLVGNASHEARQAFDRVVEGFYCHGIVDGLQRHF</sequence>
<keyword evidence="1 3" id="KW-0378">Hydrolase</keyword>
<dbReference type="EC" id="3.-.-.-" evidence="3"/>
<evidence type="ECO:0000313" key="3">
    <source>
        <dbReference type="EMBL" id="AGL84020.1"/>
    </source>
</evidence>
<dbReference type="eggNOG" id="COG0561">
    <property type="taxonomic scope" value="Bacteria"/>
</dbReference>
<dbReference type="Gene3D" id="3.30.70.1410">
    <property type="entry name" value="yhjk (haloacid dehalogenase-like hydrolase protein) domain"/>
    <property type="match status" value="1"/>
</dbReference>
<dbReference type="AlphaFoldDB" id="A0A2C9EK38"/>
<dbReference type="GO" id="GO:0000287">
    <property type="term" value="F:magnesium ion binding"/>
    <property type="evidence" value="ECO:0007669"/>
    <property type="project" value="UniProtKB-ARBA"/>
</dbReference>
<dbReference type="SFLD" id="SFLDG01141">
    <property type="entry name" value="C2.B.1:_Sucrose_Phosphatase_Li"/>
    <property type="match status" value="1"/>
</dbReference>
<dbReference type="Proteomes" id="UP000013940">
    <property type="component" value="Chromosome"/>
</dbReference>
<dbReference type="SFLD" id="SFLDG01140">
    <property type="entry name" value="C2.B:_Phosphomannomutase_and_P"/>
    <property type="match status" value="1"/>
</dbReference>
<reference evidence="4" key="1">
    <citation type="journal article" date="2014" name="Genome Announc.">
        <title>Full-genome sequence of the plant growth-promoting bacterium Pseudomonas protegens CHA0.</title>
        <authorList>
            <person name="Jousset A."/>
            <person name="Schuldes J."/>
            <person name="Keel C."/>
            <person name="Maurhofer M."/>
            <person name="Daniel R."/>
            <person name="Scheu S."/>
            <person name="Thuermer A."/>
        </authorList>
    </citation>
    <scope>NUCLEOTIDE SEQUENCE [LARGE SCALE GENOMIC DNA]</scope>
    <source>
        <strain evidence="4">DSM 19095 / LMG 27888 / CFBP 6595 / CHA0</strain>
    </source>
</reference>
<dbReference type="PANTHER" id="PTHR10000">
    <property type="entry name" value="PHOSPHOSERINE PHOSPHATASE"/>
    <property type="match status" value="1"/>
</dbReference>
<dbReference type="Pfam" id="PF05116">
    <property type="entry name" value="S6PP"/>
    <property type="match status" value="1"/>
</dbReference>
<dbReference type="EMBL" id="CP003190">
    <property type="protein sequence ID" value="AGL84020.1"/>
    <property type="molecule type" value="Genomic_DNA"/>
</dbReference>
<dbReference type="GeneID" id="57475242"/>
<organism evidence="3 4">
    <name type="scientific">Pseudomonas protegens (strain DSM 19095 / LMG 27888 / CFBP 6595 / CHA0)</name>
    <dbReference type="NCBI Taxonomy" id="1124983"/>
    <lineage>
        <taxon>Bacteria</taxon>
        <taxon>Pseudomonadati</taxon>
        <taxon>Pseudomonadota</taxon>
        <taxon>Gammaproteobacteria</taxon>
        <taxon>Pseudomonadales</taxon>
        <taxon>Pseudomonadaceae</taxon>
        <taxon>Pseudomonas</taxon>
    </lineage>
</organism>
<dbReference type="InterPro" id="IPR023214">
    <property type="entry name" value="HAD_sf"/>
</dbReference>
<dbReference type="NCBIfam" id="TIGR01484">
    <property type="entry name" value="HAD-SF-IIB"/>
    <property type="match status" value="1"/>
</dbReference>
<proteinExistence type="predicted"/>
<feature type="domain" description="Sucrose phosphatase-like" evidence="2">
    <location>
        <begin position="8"/>
        <end position="258"/>
    </location>
</feature>
<dbReference type="SFLD" id="SFLDS00003">
    <property type="entry name" value="Haloacid_Dehalogenase"/>
    <property type="match status" value="1"/>
</dbReference>
<dbReference type="HOGENOM" id="CLU_084693_0_0_6"/>
<dbReference type="GO" id="GO:0016791">
    <property type="term" value="F:phosphatase activity"/>
    <property type="evidence" value="ECO:0007669"/>
    <property type="project" value="TreeGrafter"/>
</dbReference>
<dbReference type="InterPro" id="IPR036412">
    <property type="entry name" value="HAD-like_sf"/>
</dbReference>
<dbReference type="PANTHER" id="PTHR10000:SF57">
    <property type="entry name" value="KANOSAMINE-6-PHOSPHATE PHOSPHATASE"/>
    <property type="match status" value="1"/>
</dbReference>
<gene>
    <name evidence="3" type="primary">ntdB</name>
    <name evidence="3" type="ORF">PFLCHA0_c22490</name>
</gene>
<dbReference type="SUPFAM" id="SSF56784">
    <property type="entry name" value="HAD-like"/>
    <property type="match status" value="1"/>
</dbReference>
<evidence type="ECO:0000256" key="1">
    <source>
        <dbReference type="ARBA" id="ARBA00022801"/>
    </source>
</evidence>
<dbReference type="InterPro" id="IPR006380">
    <property type="entry name" value="SPP-like_dom"/>
</dbReference>